<evidence type="ECO:0000313" key="8">
    <source>
        <dbReference type="EMBL" id="EYT48295.1"/>
    </source>
</evidence>
<dbReference type="SUPFAM" id="SSF88723">
    <property type="entry name" value="PIN domain-like"/>
    <property type="match status" value="1"/>
</dbReference>
<dbReference type="AlphaFoldDB" id="A0A022KUV9"/>
<dbReference type="STRING" id="1249481.D641_0112595"/>
<dbReference type="PANTHER" id="PTHR35901">
    <property type="entry name" value="RIBONUCLEASE VAPC3"/>
    <property type="match status" value="1"/>
</dbReference>
<feature type="binding site" evidence="6">
    <location>
        <position position="96"/>
    </location>
    <ligand>
        <name>Mg(2+)</name>
        <dbReference type="ChEBI" id="CHEBI:18420"/>
    </ligand>
</feature>
<sequence length="129" mass="13792">MKVVLDASAAVELLLGSESGRRVAETLVQAQAIHCPELLYSEVLSALRGLLRAGKVSPEHARRAIEHLGDLDIEPVSARTLAPLVWELSEAHSTYDAHYVALGRSLDAIIVTADAKLARALPEVAVHAV</sequence>
<dbReference type="EMBL" id="AORC01000016">
    <property type="protein sequence ID" value="EYT48295.1"/>
    <property type="molecule type" value="Genomic_DNA"/>
</dbReference>
<evidence type="ECO:0000256" key="5">
    <source>
        <dbReference type="ARBA" id="ARBA00022842"/>
    </source>
</evidence>
<protein>
    <recommendedName>
        <fullName evidence="6">Ribonuclease VapC</fullName>
        <shortName evidence="6">RNase VapC</shortName>
        <ecNumber evidence="6">3.1.-.-</ecNumber>
    </recommendedName>
    <alternativeName>
        <fullName evidence="6">Toxin VapC</fullName>
    </alternativeName>
</protein>
<keyword evidence="1 6" id="KW-1277">Toxin-antitoxin system</keyword>
<organism evidence="8 9">
    <name type="scientific">Brachybacterium muris UCD-AY4</name>
    <dbReference type="NCBI Taxonomy" id="1249481"/>
    <lineage>
        <taxon>Bacteria</taxon>
        <taxon>Bacillati</taxon>
        <taxon>Actinomycetota</taxon>
        <taxon>Actinomycetes</taxon>
        <taxon>Micrococcales</taxon>
        <taxon>Dermabacteraceae</taxon>
        <taxon>Brachybacterium</taxon>
    </lineage>
</organism>
<dbReference type="GO" id="GO:0016787">
    <property type="term" value="F:hydrolase activity"/>
    <property type="evidence" value="ECO:0007669"/>
    <property type="project" value="UniProtKB-KW"/>
</dbReference>
<evidence type="ECO:0000256" key="1">
    <source>
        <dbReference type="ARBA" id="ARBA00022649"/>
    </source>
</evidence>
<keyword evidence="9" id="KW-1185">Reference proteome</keyword>
<keyword evidence="6" id="KW-0800">Toxin</keyword>
<dbReference type="InterPro" id="IPR029060">
    <property type="entry name" value="PIN-like_dom_sf"/>
</dbReference>
<name>A0A022KUV9_9MICO</name>
<evidence type="ECO:0000313" key="9">
    <source>
        <dbReference type="Proteomes" id="UP000019754"/>
    </source>
</evidence>
<comment type="function">
    <text evidence="6">Toxic component of a toxin-antitoxin (TA) system. An RNase.</text>
</comment>
<dbReference type="InterPro" id="IPR022907">
    <property type="entry name" value="VapC_family"/>
</dbReference>
<evidence type="ECO:0000256" key="6">
    <source>
        <dbReference type="HAMAP-Rule" id="MF_00265"/>
    </source>
</evidence>
<dbReference type="Proteomes" id="UP000019754">
    <property type="component" value="Unassembled WGS sequence"/>
</dbReference>
<evidence type="ECO:0000256" key="2">
    <source>
        <dbReference type="ARBA" id="ARBA00022722"/>
    </source>
</evidence>
<dbReference type="GO" id="GO:0004540">
    <property type="term" value="F:RNA nuclease activity"/>
    <property type="evidence" value="ECO:0007669"/>
    <property type="project" value="InterPro"/>
</dbReference>
<reference evidence="8 9" key="1">
    <citation type="journal article" date="2013" name="Genome Announc.">
        <title>Draft genome sequence of an Actinobacterium, Brachybacterium muris strain UCD-AY4.</title>
        <authorList>
            <person name="Lo J.R."/>
            <person name="Lang J.M."/>
            <person name="Darling A.E."/>
            <person name="Eisen J.A."/>
            <person name="Coil D.A."/>
        </authorList>
    </citation>
    <scope>NUCLEOTIDE SEQUENCE [LARGE SCALE GENOMIC DNA]</scope>
    <source>
        <strain evidence="8 9">UCD-AY4</strain>
    </source>
</reference>
<dbReference type="Gene3D" id="3.40.50.1010">
    <property type="entry name" value="5'-nuclease"/>
    <property type="match status" value="1"/>
</dbReference>
<keyword evidence="4 6" id="KW-0378">Hydrolase</keyword>
<dbReference type="InterPro" id="IPR002716">
    <property type="entry name" value="PIN_dom"/>
</dbReference>
<dbReference type="EC" id="3.1.-.-" evidence="6"/>
<feature type="domain" description="PIN" evidence="7">
    <location>
        <begin position="3"/>
        <end position="119"/>
    </location>
</feature>
<keyword evidence="2 6" id="KW-0540">Nuclease</keyword>
<dbReference type="HOGENOM" id="CLU_121774_0_0_11"/>
<accession>A0A022KUV9</accession>
<dbReference type="PANTHER" id="PTHR35901:SF1">
    <property type="entry name" value="EXONUCLEASE VAPC9"/>
    <property type="match status" value="1"/>
</dbReference>
<comment type="caution">
    <text evidence="8">The sequence shown here is derived from an EMBL/GenBank/DDBJ whole genome shotgun (WGS) entry which is preliminary data.</text>
</comment>
<dbReference type="GO" id="GO:0090729">
    <property type="term" value="F:toxin activity"/>
    <property type="evidence" value="ECO:0007669"/>
    <property type="project" value="UniProtKB-KW"/>
</dbReference>
<proteinExistence type="inferred from homology"/>
<dbReference type="RefSeq" id="WP_017823860.1">
    <property type="nucleotide sequence ID" value="NZ_AORC01000016.1"/>
</dbReference>
<keyword evidence="3 6" id="KW-0479">Metal-binding</keyword>
<evidence type="ECO:0000256" key="3">
    <source>
        <dbReference type="ARBA" id="ARBA00022723"/>
    </source>
</evidence>
<dbReference type="OrthoDB" id="4377304at2"/>
<evidence type="ECO:0000259" key="7">
    <source>
        <dbReference type="Pfam" id="PF01850"/>
    </source>
</evidence>
<dbReference type="GO" id="GO:0000287">
    <property type="term" value="F:magnesium ion binding"/>
    <property type="evidence" value="ECO:0007669"/>
    <property type="project" value="UniProtKB-UniRule"/>
</dbReference>
<comment type="similarity">
    <text evidence="6">Belongs to the PINc/VapC protein family.</text>
</comment>
<keyword evidence="5 6" id="KW-0460">Magnesium</keyword>
<dbReference type="InterPro" id="IPR044153">
    <property type="entry name" value="PIN_Pae0151-like"/>
</dbReference>
<gene>
    <name evidence="6" type="primary">vapC</name>
    <name evidence="8" type="ORF">D641_0112595</name>
</gene>
<dbReference type="CDD" id="cd09873">
    <property type="entry name" value="PIN_Pae0151-like"/>
    <property type="match status" value="1"/>
</dbReference>
<dbReference type="Pfam" id="PF01850">
    <property type="entry name" value="PIN"/>
    <property type="match status" value="1"/>
</dbReference>
<feature type="binding site" evidence="6">
    <location>
        <position position="6"/>
    </location>
    <ligand>
        <name>Mg(2+)</name>
        <dbReference type="ChEBI" id="CHEBI:18420"/>
    </ligand>
</feature>
<dbReference type="HAMAP" id="MF_00265">
    <property type="entry name" value="VapC_Nob1"/>
    <property type="match status" value="1"/>
</dbReference>
<comment type="cofactor">
    <cofactor evidence="6">
        <name>Mg(2+)</name>
        <dbReference type="ChEBI" id="CHEBI:18420"/>
    </cofactor>
</comment>
<evidence type="ECO:0000256" key="4">
    <source>
        <dbReference type="ARBA" id="ARBA00022801"/>
    </source>
</evidence>
<dbReference type="InterPro" id="IPR051619">
    <property type="entry name" value="TypeII_TA_RNase_PINc/VapC"/>
</dbReference>